<accession>A0ABV2Y776</accession>
<keyword evidence="2" id="KW-1185">Reference proteome</keyword>
<dbReference type="RefSeq" id="WP_359794269.1">
    <property type="nucleotide sequence ID" value="NZ_JBEYBN010000094.1"/>
</dbReference>
<comment type="caution">
    <text evidence="1">The sequence shown here is derived from an EMBL/GenBank/DDBJ whole genome shotgun (WGS) entry which is preliminary data.</text>
</comment>
<gene>
    <name evidence="1" type="ORF">ABZ568_37915</name>
</gene>
<dbReference type="EMBL" id="JBEYBN010000094">
    <property type="protein sequence ID" value="MEU2272116.1"/>
    <property type="molecule type" value="Genomic_DNA"/>
</dbReference>
<name>A0ABV2Y776_9ACTN</name>
<evidence type="ECO:0000313" key="1">
    <source>
        <dbReference type="EMBL" id="MEU2272116.1"/>
    </source>
</evidence>
<dbReference type="Proteomes" id="UP001550603">
    <property type="component" value="Unassembled WGS sequence"/>
</dbReference>
<evidence type="ECO:0000313" key="2">
    <source>
        <dbReference type="Proteomes" id="UP001550603"/>
    </source>
</evidence>
<reference evidence="1 2" key="1">
    <citation type="submission" date="2024-06" db="EMBL/GenBank/DDBJ databases">
        <title>The Natural Products Discovery Center: Release of the First 8490 Sequenced Strains for Exploring Actinobacteria Biosynthetic Diversity.</title>
        <authorList>
            <person name="Kalkreuter E."/>
            <person name="Kautsar S.A."/>
            <person name="Yang D."/>
            <person name="Bader C.D."/>
            <person name="Teijaro C.N."/>
            <person name="Fluegel L."/>
            <person name="Davis C.M."/>
            <person name="Simpson J.R."/>
            <person name="Lauterbach L."/>
            <person name="Steele A.D."/>
            <person name="Gui C."/>
            <person name="Meng S."/>
            <person name="Li G."/>
            <person name="Viehrig K."/>
            <person name="Ye F."/>
            <person name="Su P."/>
            <person name="Kiefer A.F."/>
            <person name="Nichols A."/>
            <person name="Cepeda A.J."/>
            <person name="Yan W."/>
            <person name="Fan B."/>
            <person name="Jiang Y."/>
            <person name="Adhikari A."/>
            <person name="Zheng C.-J."/>
            <person name="Schuster L."/>
            <person name="Cowan T.M."/>
            <person name="Smanski M.J."/>
            <person name="Chevrette M.G."/>
            <person name="De Carvalho L.P.S."/>
            <person name="Shen B."/>
        </authorList>
    </citation>
    <scope>NUCLEOTIDE SEQUENCE [LARGE SCALE GENOMIC DNA]</scope>
    <source>
        <strain evidence="1 2">NPDC019583</strain>
    </source>
</reference>
<sequence>MKQQGISGLELFERRGGKCARCSEPCKKYGSKANPLCRNCFAAVAAERGPGVRQKGCNA</sequence>
<organism evidence="1 2">
    <name type="scientific">Streptomyces olindensis</name>
    <dbReference type="NCBI Taxonomy" id="358823"/>
    <lineage>
        <taxon>Bacteria</taxon>
        <taxon>Bacillati</taxon>
        <taxon>Actinomycetota</taxon>
        <taxon>Actinomycetes</taxon>
        <taxon>Kitasatosporales</taxon>
        <taxon>Streptomycetaceae</taxon>
        <taxon>Streptomyces</taxon>
    </lineage>
</organism>
<proteinExistence type="predicted"/>
<protein>
    <submittedName>
        <fullName evidence="1">Uncharacterized protein</fullName>
    </submittedName>
</protein>